<protein>
    <submittedName>
        <fullName evidence="2">DUF2867 domain-containing protein</fullName>
    </submittedName>
</protein>
<keyword evidence="1" id="KW-0472">Membrane</keyword>
<comment type="caution">
    <text evidence="2">The sequence shown here is derived from an EMBL/GenBank/DDBJ whole genome shotgun (WGS) entry which is preliminary data.</text>
</comment>
<organism evidence="2 3">
    <name type="scientific">Coprobacter fastidiosus</name>
    <dbReference type="NCBI Taxonomy" id="1099853"/>
    <lineage>
        <taxon>Bacteria</taxon>
        <taxon>Pseudomonadati</taxon>
        <taxon>Bacteroidota</taxon>
        <taxon>Bacteroidia</taxon>
        <taxon>Bacteroidales</taxon>
        <taxon>Barnesiellaceae</taxon>
        <taxon>Coprobacter</taxon>
    </lineage>
</organism>
<keyword evidence="1" id="KW-1133">Transmembrane helix</keyword>
<gene>
    <name evidence="2" type="ORF">DDY73_13760</name>
</gene>
<sequence>MQLITKYLPADYTDSFQKTISSESSIQVNDLFKLMFIEYPKWGLWLLKVRDLIVKPLGLKTNKTFIDLIIEENNEEIILGTEDKHLTFYISIYCSKNYNKRQSVSLTTIVKYNNLLGKIYFYIIWIFHRIVVKYLFKRAIRRWYKQRRVLIK</sequence>
<dbReference type="InterPro" id="IPR021295">
    <property type="entry name" value="DUF2867"/>
</dbReference>
<evidence type="ECO:0000313" key="3">
    <source>
        <dbReference type="Proteomes" id="UP000262954"/>
    </source>
</evidence>
<keyword evidence="1" id="KW-0812">Transmembrane</keyword>
<evidence type="ECO:0000313" key="2">
    <source>
        <dbReference type="EMBL" id="HBJ10059.1"/>
    </source>
</evidence>
<reference evidence="2 3" key="1">
    <citation type="journal article" date="2018" name="Nat. Biotechnol.">
        <title>A standardized bacterial taxonomy based on genome phylogeny substantially revises the tree of life.</title>
        <authorList>
            <person name="Parks D.H."/>
            <person name="Chuvochina M."/>
            <person name="Waite D.W."/>
            <person name="Rinke C."/>
            <person name="Skarshewski A."/>
            <person name="Chaumeil P.A."/>
            <person name="Hugenholtz P."/>
        </authorList>
    </citation>
    <scope>NUCLEOTIDE SEQUENCE [LARGE SCALE GENOMIC DNA]</scope>
    <source>
        <strain evidence="2">UBA11482</strain>
    </source>
</reference>
<proteinExistence type="predicted"/>
<name>A0A316R1B1_9BACT</name>
<feature type="transmembrane region" description="Helical" evidence="1">
    <location>
        <begin position="119"/>
        <end position="136"/>
    </location>
</feature>
<evidence type="ECO:0000256" key="1">
    <source>
        <dbReference type="SAM" id="Phobius"/>
    </source>
</evidence>
<dbReference type="Proteomes" id="UP000262954">
    <property type="component" value="Unassembled WGS sequence"/>
</dbReference>
<accession>A0A316R1B1</accession>
<dbReference type="Pfam" id="PF11066">
    <property type="entry name" value="DUF2867"/>
    <property type="match status" value="1"/>
</dbReference>
<dbReference type="AlphaFoldDB" id="A0A316R1B1"/>
<dbReference type="EMBL" id="DNWC01000170">
    <property type="protein sequence ID" value="HBJ10059.1"/>
    <property type="molecule type" value="Genomic_DNA"/>
</dbReference>